<sequence>MTSVRKPAGCIRLGAVDAYNSRVKRRGPGRPRRVRAREPSPEPGPVVDAEPVAAGSPSPFPESKYESHGRSFFNPVQLAATRSNSKSGSDEVAPLTPAQIERRVTRDASVPEFNSPPCEGCVRPATSGKGGFEDCIIVLGRHRCSACVHGSHKCVSCCRALPLLVKALQFALDVEDPTRDQKKACHSSLHSLLLPSNALPSTPPTFAVRLGRIDSSLVSLVSFSTAGALS</sequence>
<organism evidence="2 3">
    <name type="scientific">Fusarium duplospermum</name>
    <dbReference type="NCBI Taxonomy" id="1325734"/>
    <lineage>
        <taxon>Eukaryota</taxon>
        <taxon>Fungi</taxon>
        <taxon>Dikarya</taxon>
        <taxon>Ascomycota</taxon>
        <taxon>Pezizomycotina</taxon>
        <taxon>Sordariomycetes</taxon>
        <taxon>Hypocreomycetidae</taxon>
        <taxon>Hypocreales</taxon>
        <taxon>Nectriaceae</taxon>
        <taxon>Fusarium</taxon>
        <taxon>Fusarium solani species complex</taxon>
    </lineage>
</organism>
<evidence type="ECO:0000256" key="1">
    <source>
        <dbReference type="SAM" id="MobiDB-lite"/>
    </source>
</evidence>
<proteinExistence type="predicted"/>
<feature type="region of interest" description="Disordered" evidence="1">
    <location>
        <begin position="19"/>
        <end position="68"/>
    </location>
</feature>
<keyword evidence="3" id="KW-1185">Reference proteome</keyword>
<protein>
    <submittedName>
        <fullName evidence="2">Uncharacterized protein</fullName>
    </submittedName>
</protein>
<evidence type="ECO:0000313" key="3">
    <source>
        <dbReference type="Proteomes" id="UP000288168"/>
    </source>
</evidence>
<dbReference type="AlphaFoldDB" id="A0A428NXG6"/>
<reference evidence="2 3" key="1">
    <citation type="submission" date="2017-06" db="EMBL/GenBank/DDBJ databases">
        <title>Comparative genomic analysis of Ambrosia Fusariam Clade fungi.</title>
        <authorList>
            <person name="Stajich J.E."/>
            <person name="Carrillo J."/>
            <person name="Kijimoto T."/>
            <person name="Eskalen A."/>
            <person name="O'Donnell K."/>
            <person name="Kasson M."/>
        </authorList>
    </citation>
    <scope>NUCLEOTIDE SEQUENCE [LARGE SCALE GENOMIC DNA]</scope>
    <source>
        <strain evidence="2 3">NRRL62584</strain>
    </source>
</reference>
<gene>
    <name evidence="2" type="ORF">CEP54_014262</name>
</gene>
<dbReference type="EMBL" id="NKCI01000263">
    <property type="protein sequence ID" value="RSL45441.1"/>
    <property type="molecule type" value="Genomic_DNA"/>
</dbReference>
<comment type="caution">
    <text evidence="2">The sequence shown here is derived from an EMBL/GenBank/DDBJ whole genome shotgun (WGS) entry which is preliminary data.</text>
</comment>
<feature type="compositionally biased region" description="Basic residues" evidence="1">
    <location>
        <begin position="22"/>
        <end position="35"/>
    </location>
</feature>
<evidence type="ECO:0000313" key="2">
    <source>
        <dbReference type="EMBL" id="RSL45441.1"/>
    </source>
</evidence>
<name>A0A428NXG6_9HYPO</name>
<accession>A0A428NXG6</accession>
<dbReference type="Proteomes" id="UP000288168">
    <property type="component" value="Unassembled WGS sequence"/>
</dbReference>